<dbReference type="PaxDb" id="65489-OBART12G05510.1"/>
<proteinExistence type="predicted"/>
<reference evidence="1" key="1">
    <citation type="journal article" date="2009" name="Rice">
        <title>De Novo Next Generation Sequencing of Plant Genomes.</title>
        <authorList>
            <person name="Rounsley S."/>
            <person name="Marri P.R."/>
            <person name="Yu Y."/>
            <person name="He R."/>
            <person name="Sisneros N."/>
            <person name="Goicoechea J.L."/>
            <person name="Lee S.J."/>
            <person name="Angelova A."/>
            <person name="Kudrna D."/>
            <person name="Luo M."/>
            <person name="Affourtit J."/>
            <person name="Desany B."/>
            <person name="Knight J."/>
            <person name="Niazi F."/>
            <person name="Egholm M."/>
            <person name="Wing R.A."/>
        </authorList>
    </citation>
    <scope>NUCLEOTIDE SEQUENCE [LARGE SCALE GENOMIC DNA]</scope>
    <source>
        <strain evidence="1">cv. IRGC 105608</strain>
    </source>
</reference>
<accession>A0A0D3HSB3</accession>
<organism evidence="1">
    <name type="scientific">Oryza barthii</name>
    <dbReference type="NCBI Taxonomy" id="65489"/>
    <lineage>
        <taxon>Eukaryota</taxon>
        <taxon>Viridiplantae</taxon>
        <taxon>Streptophyta</taxon>
        <taxon>Embryophyta</taxon>
        <taxon>Tracheophyta</taxon>
        <taxon>Spermatophyta</taxon>
        <taxon>Magnoliopsida</taxon>
        <taxon>Liliopsida</taxon>
        <taxon>Poales</taxon>
        <taxon>Poaceae</taxon>
        <taxon>BOP clade</taxon>
        <taxon>Oryzoideae</taxon>
        <taxon>Oryzeae</taxon>
        <taxon>Oryzinae</taxon>
        <taxon>Oryza</taxon>
    </lineage>
</organism>
<sequence length="68" mass="8250">MGYIDRKVEWCTYTVGAFVQVNLLLLKEAFMRIWEVRSKWKTPQTKFITFETWGDTEKTKNSERKTKR</sequence>
<keyword evidence="2" id="KW-1185">Reference proteome</keyword>
<dbReference type="EnsemblPlants" id="OBART12G05510.1">
    <property type="protein sequence ID" value="OBART12G05510.1"/>
    <property type="gene ID" value="OBART12G05510"/>
</dbReference>
<dbReference type="AlphaFoldDB" id="A0A0D3HSB3"/>
<dbReference type="Proteomes" id="UP000026960">
    <property type="component" value="Chromosome 12"/>
</dbReference>
<name>A0A0D3HSB3_9ORYZ</name>
<dbReference type="HOGENOM" id="CLU_2797947_0_0_1"/>
<reference evidence="1" key="2">
    <citation type="submission" date="2015-03" db="UniProtKB">
        <authorList>
            <consortium name="EnsemblPlants"/>
        </authorList>
    </citation>
    <scope>IDENTIFICATION</scope>
</reference>
<evidence type="ECO:0000313" key="2">
    <source>
        <dbReference type="Proteomes" id="UP000026960"/>
    </source>
</evidence>
<dbReference type="Gramene" id="OBART12G05510.1">
    <property type="protein sequence ID" value="OBART12G05510.1"/>
    <property type="gene ID" value="OBART12G05510"/>
</dbReference>
<evidence type="ECO:0000313" key="1">
    <source>
        <dbReference type="EnsemblPlants" id="OBART12G05510.1"/>
    </source>
</evidence>
<protein>
    <submittedName>
        <fullName evidence="1">Uncharacterized protein</fullName>
    </submittedName>
</protein>